<protein>
    <submittedName>
        <fullName evidence="1">DUF2141 domain-containing protein</fullName>
    </submittedName>
</protein>
<dbReference type="Proteomes" id="UP000501802">
    <property type="component" value="Chromosome"/>
</dbReference>
<keyword evidence="2" id="KW-1185">Reference proteome</keyword>
<proteinExistence type="predicted"/>
<dbReference type="InterPro" id="IPR018673">
    <property type="entry name" value="DUF2141"/>
</dbReference>
<accession>A0A6G9AW65</accession>
<dbReference type="KEGG" id="spib:G8759_30420"/>
<gene>
    <name evidence="1" type="ORF">G8759_30420</name>
</gene>
<reference evidence="1 2" key="1">
    <citation type="submission" date="2020-03" db="EMBL/GenBank/DDBJ databases">
        <authorList>
            <person name="Kim M.K."/>
        </authorList>
    </citation>
    <scope>NUCLEOTIDE SEQUENCE [LARGE SCALE GENOMIC DNA]</scope>
    <source>
        <strain evidence="1 2">BT328</strain>
    </source>
</reference>
<dbReference type="Pfam" id="PF09912">
    <property type="entry name" value="DUF2141"/>
    <property type="match status" value="1"/>
</dbReference>
<sequence length="140" mass="15224">MLILLSAISLFLSGEDPVKSSKKANLKVDVQNVRTLKGAVYVALFRTGSDFPDGKPLDGKKLEATQKSVETTFSVEPGDYAVAVFHDENGNGQMDKRIFGIPKEPYGFSNNFRPTMSAPKFSDCKFSVGDAGKTISIKLN</sequence>
<name>A0A6G9AW65_9BACT</name>
<organism evidence="1 2">
    <name type="scientific">Spirosoma aureum</name>
    <dbReference type="NCBI Taxonomy" id="2692134"/>
    <lineage>
        <taxon>Bacteria</taxon>
        <taxon>Pseudomonadati</taxon>
        <taxon>Bacteroidota</taxon>
        <taxon>Cytophagia</taxon>
        <taxon>Cytophagales</taxon>
        <taxon>Cytophagaceae</taxon>
        <taxon>Spirosoma</taxon>
    </lineage>
</organism>
<evidence type="ECO:0000313" key="1">
    <source>
        <dbReference type="EMBL" id="QIP16650.1"/>
    </source>
</evidence>
<dbReference type="RefSeq" id="WP_167216747.1">
    <property type="nucleotide sequence ID" value="NZ_CP050063.1"/>
</dbReference>
<dbReference type="AlphaFoldDB" id="A0A6G9AW65"/>
<evidence type="ECO:0000313" key="2">
    <source>
        <dbReference type="Proteomes" id="UP000501802"/>
    </source>
</evidence>
<dbReference type="EMBL" id="CP050063">
    <property type="protein sequence ID" value="QIP16650.1"/>
    <property type="molecule type" value="Genomic_DNA"/>
</dbReference>